<evidence type="ECO:0000313" key="2">
    <source>
        <dbReference type="Proteomes" id="UP000789570"/>
    </source>
</evidence>
<proteinExistence type="predicted"/>
<reference evidence="1" key="1">
    <citation type="submission" date="2021-06" db="EMBL/GenBank/DDBJ databases">
        <authorList>
            <person name="Kallberg Y."/>
            <person name="Tangrot J."/>
            <person name="Rosling A."/>
        </authorList>
    </citation>
    <scope>NUCLEOTIDE SEQUENCE</scope>
    <source>
        <strain evidence="1">UK204</strain>
    </source>
</reference>
<accession>A0A9N9F694</accession>
<name>A0A9N9F694_9GLOM</name>
<keyword evidence="2" id="KW-1185">Reference proteome</keyword>
<dbReference type="Proteomes" id="UP000789570">
    <property type="component" value="Unassembled WGS sequence"/>
</dbReference>
<comment type="caution">
    <text evidence="1">The sequence shown here is derived from an EMBL/GenBank/DDBJ whole genome shotgun (WGS) entry which is preliminary data.</text>
</comment>
<dbReference type="OrthoDB" id="2404615at2759"/>
<gene>
    <name evidence="1" type="ORF">FCALED_LOCUS4319</name>
</gene>
<evidence type="ECO:0000313" key="1">
    <source>
        <dbReference type="EMBL" id="CAG8513466.1"/>
    </source>
</evidence>
<sequence>MDNDLEDDNLHTEEARQLNSRPLNEMIYQKLDKQTSELECLCERIKNLEIQRTNTQTYHHVPISSKESLTAASAPPPTSYISPINLPPIGELKDYQSIIRRIEELERNSILANHELGRLRRENFDLNEKIPLLVQVEVKKFKKEIMKWLSNNHNTNDIKIAIDLLNPIYDDNNIKGQDNVMNSDDTSYPSNLFESKPQRVVVPPPPEPQFQKVVPSSNYNYKNYNPIFENLYIELQNTANELCNDRDSFRKKMNSLRDMYN</sequence>
<dbReference type="EMBL" id="CAJVPQ010000833">
    <property type="protein sequence ID" value="CAG8513466.1"/>
    <property type="molecule type" value="Genomic_DNA"/>
</dbReference>
<protein>
    <submittedName>
        <fullName evidence="1">744_t:CDS:1</fullName>
    </submittedName>
</protein>
<dbReference type="AlphaFoldDB" id="A0A9N9F694"/>
<organism evidence="1 2">
    <name type="scientific">Funneliformis caledonium</name>
    <dbReference type="NCBI Taxonomy" id="1117310"/>
    <lineage>
        <taxon>Eukaryota</taxon>
        <taxon>Fungi</taxon>
        <taxon>Fungi incertae sedis</taxon>
        <taxon>Mucoromycota</taxon>
        <taxon>Glomeromycotina</taxon>
        <taxon>Glomeromycetes</taxon>
        <taxon>Glomerales</taxon>
        <taxon>Glomeraceae</taxon>
        <taxon>Funneliformis</taxon>
    </lineage>
</organism>